<feature type="signal peptide" evidence="1">
    <location>
        <begin position="1"/>
        <end position="26"/>
    </location>
</feature>
<dbReference type="InterPro" id="IPR013783">
    <property type="entry name" value="Ig-like_fold"/>
</dbReference>
<dbReference type="Gene3D" id="2.60.40.10">
    <property type="entry name" value="Immunoglobulins"/>
    <property type="match status" value="1"/>
</dbReference>
<protein>
    <submittedName>
        <fullName evidence="2">Uncharacterized protein</fullName>
    </submittedName>
</protein>
<dbReference type="Proteomes" id="UP000317722">
    <property type="component" value="Unassembled WGS sequence"/>
</dbReference>
<keyword evidence="1" id="KW-0732">Signal</keyword>
<dbReference type="RefSeq" id="WP_140738510.1">
    <property type="nucleotide sequence ID" value="NZ_RCZM01000002.1"/>
</dbReference>
<organism evidence="2 3">
    <name type="scientific">Pedococcus bigeumensis</name>
    <dbReference type="NCBI Taxonomy" id="433644"/>
    <lineage>
        <taxon>Bacteria</taxon>
        <taxon>Bacillati</taxon>
        <taxon>Actinomycetota</taxon>
        <taxon>Actinomycetes</taxon>
        <taxon>Micrococcales</taxon>
        <taxon>Intrasporangiaceae</taxon>
        <taxon>Pedococcus</taxon>
    </lineage>
</organism>
<feature type="chain" id="PRO_5021317663" evidence="1">
    <location>
        <begin position="27"/>
        <end position="700"/>
    </location>
</feature>
<sequence>MRKLVIALSTAALGVGTLVAPLSADAAVVPAANLTAYTVDTQGQGSSPGDWAATTNTTGYSVQNGLAMQGWGPNSSTYSRTFLTFADGHPFAAGTVPLADSPDADHVGYSSTLPYTSCAGPVQGSLTIHAVTFDDQAAVTSFAGSSYVTCDGGVSYVAQEYRWASSVPLLRKVVAAGTWSPVETVTVTAPEAATYGPLALDGDAKGLVKITANTCTGATVTVGATCSFGVSLYAQRLGGVQGVVSLKDSNAVAKDIVVPVTVVGKETKEGGYVGVAPARLLDTRKKVGVGTTTPLGAAKTLTLQVTGRGGVPSAGVRAAVINLTTVSPTKAGYLTAYPYGLGRPTASSINFSKGWTGANLITVPVGAGGKVSIYNNAGSTHVVADVMGYYTAFNYAQTNYSSYFDDAPYRAVDTRSDDWERTPLYPDEYLWQALDYGPDYSGRITAFAINLTVTKPTGNGYLGAWNGDDNTIPTTSSLNFTKGRTVPNMQVVPASQVYISSLGYSLPRFGVVNRSTGTAHVIVDVVGVYIDNGVTGGLRFKALPTPTRIIDTRKALGTTAIGAGVTKTVVAPPSVAGYNTLVLVANTTAVQPPLATVLTLWGNGHARPSVSNLNPYAGQLVSNMTMSTVGADNDFNIHNLYGTTNLVQDVAGTLEYYPAFLEPVGAKTGKAALAPTATRLATTPQLTGKPAGGAHRGTLG</sequence>
<evidence type="ECO:0000256" key="1">
    <source>
        <dbReference type="SAM" id="SignalP"/>
    </source>
</evidence>
<dbReference type="GO" id="GO:0005975">
    <property type="term" value="P:carbohydrate metabolic process"/>
    <property type="evidence" value="ECO:0007669"/>
    <property type="project" value="UniProtKB-ARBA"/>
</dbReference>
<name>A0A502CYB4_9MICO</name>
<keyword evidence="3" id="KW-1185">Reference proteome</keyword>
<evidence type="ECO:0000313" key="3">
    <source>
        <dbReference type="Proteomes" id="UP000317722"/>
    </source>
</evidence>
<dbReference type="EMBL" id="RCZM01000002">
    <property type="protein sequence ID" value="TPG18257.1"/>
    <property type="molecule type" value="Genomic_DNA"/>
</dbReference>
<dbReference type="OrthoDB" id="4855196at2"/>
<evidence type="ECO:0000313" key="2">
    <source>
        <dbReference type="EMBL" id="TPG18257.1"/>
    </source>
</evidence>
<comment type="caution">
    <text evidence="2">The sequence shown here is derived from an EMBL/GenBank/DDBJ whole genome shotgun (WGS) entry which is preliminary data.</text>
</comment>
<dbReference type="AlphaFoldDB" id="A0A502CYB4"/>
<reference evidence="2 3" key="1">
    <citation type="journal article" date="2019" name="Environ. Microbiol.">
        <title>Species interactions and distinct microbial communities in high Arctic permafrost affected cryosols are associated with the CH4 and CO2 gas fluxes.</title>
        <authorList>
            <person name="Altshuler I."/>
            <person name="Hamel J."/>
            <person name="Turney S."/>
            <person name="Magnuson E."/>
            <person name="Levesque R."/>
            <person name="Greer C."/>
            <person name="Whyte L.G."/>
        </authorList>
    </citation>
    <scope>NUCLEOTIDE SEQUENCE [LARGE SCALE GENOMIC DNA]</scope>
    <source>
        <strain evidence="2 3">S9.3A</strain>
    </source>
</reference>
<proteinExistence type="predicted"/>
<gene>
    <name evidence="2" type="ORF">EAH86_07745</name>
</gene>
<accession>A0A502CYB4</accession>